<reference evidence="2" key="1">
    <citation type="submission" date="2020-02" db="EMBL/GenBank/DDBJ databases">
        <authorList>
            <person name="Meier V. D."/>
        </authorList>
    </citation>
    <scope>NUCLEOTIDE SEQUENCE</scope>
    <source>
        <strain evidence="2">AVDCRST_MAG87</strain>
    </source>
</reference>
<name>A0A6J4VVV6_9BACT</name>
<protein>
    <submittedName>
        <fullName evidence="2">Uncharacterized protein</fullName>
    </submittedName>
</protein>
<dbReference type="AlphaFoldDB" id="A0A6J4VVV6"/>
<evidence type="ECO:0000313" key="2">
    <source>
        <dbReference type="EMBL" id="CAA9586447.1"/>
    </source>
</evidence>
<sequence length="111" mass="12252">ERRHDVLCPLAIVAGWGWVRAGASPCRIVARIPRRVFASCRDRPTAGPRRRRWSGPSARSRHGSHVCDPGRRDADRCPRSHAPADRSLDNCNAGMLPCDLSQGAYHRSGAM</sequence>
<organism evidence="2">
    <name type="scientific">uncultured Thermomicrobiales bacterium</name>
    <dbReference type="NCBI Taxonomy" id="1645740"/>
    <lineage>
        <taxon>Bacteria</taxon>
        <taxon>Pseudomonadati</taxon>
        <taxon>Thermomicrobiota</taxon>
        <taxon>Thermomicrobia</taxon>
        <taxon>Thermomicrobiales</taxon>
        <taxon>environmental samples</taxon>
    </lineage>
</organism>
<feature type="compositionally biased region" description="Basic and acidic residues" evidence="1">
    <location>
        <begin position="68"/>
        <end position="87"/>
    </location>
</feature>
<dbReference type="EMBL" id="CADCWJ010000887">
    <property type="protein sequence ID" value="CAA9586447.1"/>
    <property type="molecule type" value="Genomic_DNA"/>
</dbReference>
<feature type="non-terminal residue" evidence="2">
    <location>
        <position position="1"/>
    </location>
</feature>
<evidence type="ECO:0000256" key="1">
    <source>
        <dbReference type="SAM" id="MobiDB-lite"/>
    </source>
</evidence>
<feature type="compositionally biased region" description="Basic residues" evidence="1">
    <location>
        <begin position="48"/>
        <end position="64"/>
    </location>
</feature>
<accession>A0A6J4VVV6</accession>
<feature type="non-terminal residue" evidence="2">
    <location>
        <position position="111"/>
    </location>
</feature>
<gene>
    <name evidence="2" type="ORF">AVDCRST_MAG87-4009</name>
</gene>
<proteinExistence type="predicted"/>
<feature type="region of interest" description="Disordered" evidence="1">
    <location>
        <begin position="41"/>
        <end position="87"/>
    </location>
</feature>